<dbReference type="EMBL" id="JEMB01003079">
    <property type="protein sequence ID" value="KYF75897.1"/>
    <property type="molecule type" value="Genomic_DNA"/>
</dbReference>
<dbReference type="Proteomes" id="UP000075635">
    <property type="component" value="Unassembled WGS sequence"/>
</dbReference>
<comment type="caution">
    <text evidence="1">The sequence shown here is derived from an EMBL/GenBank/DDBJ whole genome shotgun (WGS) entry which is preliminary data.</text>
</comment>
<gene>
    <name evidence="1" type="ORF">BE17_47110</name>
</gene>
<evidence type="ECO:0000313" key="2">
    <source>
        <dbReference type="Proteomes" id="UP000075635"/>
    </source>
</evidence>
<organism evidence="1 2">
    <name type="scientific">Sorangium cellulosum</name>
    <name type="common">Polyangium cellulosum</name>
    <dbReference type="NCBI Taxonomy" id="56"/>
    <lineage>
        <taxon>Bacteria</taxon>
        <taxon>Pseudomonadati</taxon>
        <taxon>Myxococcota</taxon>
        <taxon>Polyangia</taxon>
        <taxon>Polyangiales</taxon>
        <taxon>Polyangiaceae</taxon>
        <taxon>Sorangium</taxon>
    </lineage>
</organism>
<protein>
    <submittedName>
        <fullName evidence="1">Uncharacterized protein</fullName>
    </submittedName>
</protein>
<proteinExistence type="predicted"/>
<reference evidence="1 2" key="1">
    <citation type="submission" date="2014-02" db="EMBL/GenBank/DDBJ databases">
        <title>The small core and large imbalanced accessory genome model reveals a collaborative survival strategy of Sorangium cellulosum strains in nature.</title>
        <authorList>
            <person name="Han K."/>
            <person name="Peng R."/>
            <person name="Blom J."/>
            <person name="Li Y.-Z."/>
        </authorList>
    </citation>
    <scope>NUCLEOTIDE SEQUENCE [LARGE SCALE GENOMIC DNA]</scope>
    <source>
        <strain evidence="1 2">So0011-07</strain>
    </source>
</reference>
<sequence>MNAIKVETTIDEAVARAIPALRPLLGRHVELIALDAASTPAPEHKLTVDELLASRIKLPPGVGPLSLEDMERAIAEGAADVR</sequence>
<evidence type="ECO:0000313" key="1">
    <source>
        <dbReference type="EMBL" id="KYF75897.1"/>
    </source>
</evidence>
<accession>A0A150R6N9</accession>
<dbReference type="AlphaFoldDB" id="A0A150R6N9"/>
<name>A0A150R6N9_SORCE</name>